<comment type="caution">
    <text evidence="2">The sequence shown here is derived from an EMBL/GenBank/DDBJ whole genome shotgun (WGS) entry which is preliminary data.</text>
</comment>
<protein>
    <submittedName>
        <fullName evidence="2">Uncharacterized protein</fullName>
    </submittedName>
</protein>
<reference evidence="3" key="1">
    <citation type="journal article" date="2019" name="Int. J. Syst. Evol. Microbiol.">
        <title>The Global Catalogue of Microorganisms (GCM) 10K type strain sequencing project: providing services to taxonomists for standard genome sequencing and annotation.</title>
        <authorList>
            <consortium name="The Broad Institute Genomics Platform"/>
            <consortium name="The Broad Institute Genome Sequencing Center for Infectious Disease"/>
            <person name="Wu L."/>
            <person name="Ma J."/>
        </authorList>
    </citation>
    <scope>NUCLEOTIDE SEQUENCE [LARGE SCALE GENOMIC DNA]</scope>
    <source>
        <strain evidence="3">JCM 16378</strain>
    </source>
</reference>
<gene>
    <name evidence="2" type="ORF">GCM10009867_23590</name>
</gene>
<name>A0ABP6H6Q8_9MICO</name>
<evidence type="ECO:0000313" key="3">
    <source>
        <dbReference type="Proteomes" id="UP001501326"/>
    </source>
</evidence>
<keyword evidence="3" id="KW-1185">Reference proteome</keyword>
<accession>A0ABP6H6Q8</accession>
<organism evidence="2 3">
    <name type="scientific">Pedococcus aerophilus</name>
    <dbReference type="NCBI Taxonomy" id="436356"/>
    <lineage>
        <taxon>Bacteria</taxon>
        <taxon>Bacillati</taxon>
        <taxon>Actinomycetota</taxon>
        <taxon>Actinomycetes</taxon>
        <taxon>Micrococcales</taxon>
        <taxon>Intrasporangiaceae</taxon>
        <taxon>Pedococcus</taxon>
    </lineage>
</organism>
<dbReference type="Proteomes" id="UP001501326">
    <property type="component" value="Unassembled WGS sequence"/>
</dbReference>
<feature type="compositionally biased region" description="Polar residues" evidence="1">
    <location>
        <begin position="45"/>
        <end position="54"/>
    </location>
</feature>
<dbReference type="EMBL" id="BAAARN010000002">
    <property type="protein sequence ID" value="GAA2737224.1"/>
    <property type="molecule type" value="Genomic_DNA"/>
</dbReference>
<feature type="region of interest" description="Disordered" evidence="1">
    <location>
        <begin position="1"/>
        <end position="68"/>
    </location>
</feature>
<proteinExistence type="predicted"/>
<evidence type="ECO:0000256" key="1">
    <source>
        <dbReference type="SAM" id="MobiDB-lite"/>
    </source>
</evidence>
<evidence type="ECO:0000313" key="2">
    <source>
        <dbReference type="EMBL" id="GAA2737224.1"/>
    </source>
</evidence>
<sequence>MAGTRTVTDDGITAAEDMPATLTGSGAPRGSAHPQGIRTGAQARAHTSAQNLHTISAAPPRAPPTLEP</sequence>